<protein>
    <submittedName>
        <fullName evidence="2">Uncharacterized protein</fullName>
    </submittedName>
</protein>
<reference evidence="2" key="1">
    <citation type="journal article" date="2021" name="Proc. Natl. Acad. Sci. U.S.A.">
        <title>A Catalog of Tens of Thousands of Viruses from Human Metagenomes Reveals Hidden Associations with Chronic Diseases.</title>
        <authorList>
            <person name="Tisza M.J."/>
            <person name="Buck C.B."/>
        </authorList>
    </citation>
    <scope>NUCLEOTIDE SEQUENCE</scope>
    <source>
        <strain evidence="2">Ctss15</strain>
    </source>
</reference>
<name>A0A8S5TRB2_9CAUD</name>
<organism evidence="2">
    <name type="scientific">Siphoviridae sp. ctss15</name>
    <dbReference type="NCBI Taxonomy" id="2825699"/>
    <lineage>
        <taxon>Viruses</taxon>
        <taxon>Duplodnaviria</taxon>
        <taxon>Heunggongvirae</taxon>
        <taxon>Uroviricota</taxon>
        <taxon>Caudoviricetes</taxon>
    </lineage>
</organism>
<proteinExistence type="predicted"/>
<evidence type="ECO:0000256" key="1">
    <source>
        <dbReference type="SAM" id="MobiDB-lite"/>
    </source>
</evidence>
<accession>A0A8S5TRB2</accession>
<sequence length="295" mass="32834">MNEMQTYNSTEVVSAKSVNAEMMISRQAQEVQAAMVVAKRFPRDEIEANNRILNACKRKSLAERAIYEYPRGGENVTGPSIRLAEVMAQNWGNLDFGITELEQKNGESTVMAYCWDLETNTRQTKIFTVPHIRYTKKGSVALTDPRDIYEMVANQGARRMRACILGIIPGDVVDAALAACTKTMMGKSDEPMIDRVRKMGQAFKDDFGVPMECLEKYIGCKAEAFTAQSIVRLRNVYTSLKEGRASREQYFDLPTVEVDETTGEVKDELPAPADALGTPDDGKTGTTKQVSMNDL</sequence>
<dbReference type="EMBL" id="BK015908">
    <property type="protein sequence ID" value="DAF84746.1"/>
    <property type="molecule type" value="Genomic_DNA"/>
</dbReference>
<evidence type="ECO:0000313" key="2">
    <source>
        <dbReference type="EMBL" id="DAF84746.1"/>
    </source>
</evidence>
<feature type="region of interest" description="Disordered" evidence="1">
    <location>
        <begin position="259"/>
        <end position="295"/>
    </location>
</feature>